<reference evidence="2 3" key="1">
    <citation type="submission" date="2018-06" db="EMBL/GenBank/DDBJ databases">
        <authorList>
            <consortium name="Pathogen Informatics"/>
            <person name="Doyle S."/>
        </authorList>
    </citation>
    <scope>NUCLEOTIDE SEQUENCE [LARGE SCALE GENOMIC DNA]</scope>
    <source>
        <strain evidence="2 3">NCTC11388</strain>
    </source>
</reference>
<evidence type="ECO:0000313" key="2">
    <source>
        <dbReference type="EMBL" id="SUJ07341.1"/>
    </source>
</evidence>
<evidence type="ECO:0000313" key="3">
    <source>
        <dbReference type="Proteomes" id="UP000254893"/>
    </source>
</evidence>
<evidence type="ECO:0000256" key="1">
    <source>
        <dbReference type="SAM" id="MobiDB-lite"/>
    </source>
</evidence>
<dbReference type="Proteomes" id="UP000254893">
    <property type="component" value="Unassembled WGS sequence"/>
</dbReference>
<name>A0A380BWE7_SPHSI</name>
<protein>
    <submittedName>
        <fullName evidence="2">Uncharacterized protein</fullName>
    </submittedName>
</protein>
<sequence>MNDIIQLRELYKLIDSEIIKLYQWNDIDLKHSFYELDHLPEKDRVRFTIHPTAKKEILKRLLLLNLEQSKSDTLDKNIVKKRSKSAPKASNINLFPED</sequence>
<dbReference type="EMBL" id="UGYW01000002">
    <property type="protein sequence ID" value="SUJ07341.1"/>
    <property type="molecule type" value="Genomic_DNA"/>
</dbReference>
<feature type="region of interest" description="Disordered" evidence="1">
    <location>
        <begin position="78"/>
        <end position="98"/>
    </location>
</feature>
<feature type="compositionally biased region" description="Polar residues" evidence="1">
    <location>
        <begin position="88"/>
        <end position="98"/>
    </location>
</feature>
<gene>
    <name evidence="2" type="ORF">NCTC11388_01750</name>
</gene>
<dbReference type="AlphaFoldDB" id="A0A380BWE7"/>
<organism evidence="2 3">
    <name type="scientific">Sphingobacterium spiritivorum</name>
    <name type="common">Flavobacterium spiritivorum</name>
    <dbReference type="NCBI Taxonomy" id="258"/>
    <lineage>
        <taxon>Bacteria</taxon>
        <taxon>Pseudomonadati</taxon>
        <taxon>Bacteroidota</taxon>
        <taxon>Sphingobacteriia</taxon>
        <taxon>Sphingobacteriales</taxon>
        <taxon>Sphingobacteriaceae</taxon>
        <taxon>Sphingobacterium</taxon>
    </lineage>
</organism>
<accession>A0A380BWE7</accession>
<proteinExistence type="predicted"/>
<dbReference type="RefSeq" id="WP_147284221.1">
    <property type="nucleotide sequence ID" value="NZ_UGYW01000002.1"/>
</dbReference>